<dbReference type="AlphaFoldDB" id="A0A9X0AYI3"/>
<gene>
    <name evidence="2" type="ORF">OCU04_001059</name>
</gene>
<evidence type="ECO:0000313" key="3">
    <source>
        <dbReference type="Proteomes" id="UP001152300"/>
    </source>
</evidence>
<protein>
    <submittedName>
        <fullName evidence="2">Uncharacterized protein</fullName>
    </submittedName>
</protein>
<dbReference type="Proteomes" id="UP001152300">
    <property type="component" value="Unassembled WGS sequence"/>
</dbReference>
<dbReference type="EMBL" id="JAPEIS010000001">
    <property type="protein sequence ID" value="KAJ8070688.1"/>
    <property type="molecule type" value="Genomic_DNA"/>
</dbReference>
<keyword evidence="1" id="KW-0732">Signal</keyword>
<feature type="chain" id="PRO_5040767871" evidence="1">
    <location>
        <begin position="19"/>
        <end position="95"/>
    </location>
</feature>
<feature type="signal peptide" evidence="1">
    <location>
        <begin position="1"/>
        <end position="18"/>
    </location>
</feature>
<proteinExistence type="predicted"/>
<keyword evidence="3" id="KW-1185">Reference proteome</keyword>
<dbReference type="OrthoDB" id="5186115at2759"/>
<evidence type="ECO:0000313" key="2">
    <source>
        <dbReference type="EMBL" id="KAJ8070688.1"/>
    </source>
</evidence>
<comment type="caution">
    <text evidence="2">The sequence shown here is derived from an EMBL/GenBank/DDBJ whole genome shotgun (WGS) entry which is preliminary data.</text>
</comment>
<reference evidence="2" key="1">
    <citation type="submission" date="2022-11" db="EMBL/GenBank/DDBJ databases">
        <title>Genome Resource of Sclerotinia nivalis Strain SnTB1, a Plant Pathogen Isolated from American Ginseng.</title>
        <authorList>
            <person name="Fan S."/>
        </authorList>
    </citation>
    <scope>NUCLEOTIDE SEQUENCE</scope>
    <source>
        <strain evidence="2">SnTB1</strain>
    </source>
</reference>
<accession>A0A9X0AYI3</accession>
<evidence type="ECO:0000256" key="1">
    <source>
        <dbReference type="SAM" id="SignalP"/>
    </source>
</evidence>
<name>A0A9X0AYI3_9HELO</name>
<sequence>MQITFSIIASMVIFGAMANPAPSPMGIEVIRKDGLTVVREVPRSLSGRCTNCVHVGGQCTIGEGNCMTSEHAYCTDCGNGRVICVDTAGGSCSAP</sequence>
<organism evidence="2 3">
    <name type="scientific">Sclerotinia nivalis</name>
    <dbReference type="NCBI Taxonomy" id="352851"/>
    <lineage>
        <taxon>Eukaryota</taxon>
        <taxon>Fungi</taxon>
        <taxon>Dikarya</taxon>
        <taxon>Ascomycota</taxon>
        <taxon>Pezizomycotina</taxon>
        <taxon>Leotiomycetes</taxon>
        <taxon>Helotiales</taxon>
        <taxon>Sclerotiniaceae</taxon>
        <taxon>Sclerotinia</taxon>
    </lineage>
</organism>